<accession>A0A6J7S022</accession>
<dbReference type="AlphaFoldDB" id="A0A6J7S022"/>
<organism evidence="4">
    <name type="scientific">freshwater metagenome</name>
    <dbReference type="NCBI Taxonomy" id="449393"/>
    <lineage>
        <taxon>unclassified sequences</taxon>
        <taxon>metagenomes</taxon>
        <taxon>ecological metagenomes</taxon>
    </lineage>
</organism>
<dbReference type="NCBIfam" id="TIGR04023">
    <property type="entry name" value="PPOX_MSMEG_5819"/>
    <property type="match status" value="1"/>
</dbReference>
<dbReference type="InterPro" id="IPR024031">
    <property type="entry name" value="MSMEG_5819/OxyR"/>
</dbReference>
<dbReference type="SUPFAM" id="SSF50475">
    <property type="entry name" value="FMN-binding split barrel"/>
    <property type="match status" value="1"/>
</dbReference>
<reference evidence="4" key="1">
    <citation type="submission" date="2020-05" db="EMBL/GenBank/DDBJ databases">
        <authorList>
            <person name="Chiriac C."/>
            <person name="Salcher M."/>
            <person name="Ghai R."/>
            <person name="Kavagutti S V."/>
        </authorList>
    </citation>
    <scope>NUCLEOTIDE SEQUENCE</scope>
</reference>
<dbReference type="InterPro" id="IPR011576">
    <property type="entry name" value="Pyridox_Oxase_N"/>
</dbReference>
<dbReference type="EMBL" id="CAFBIZ010000121">
    <property type="protein sequence ID" value="CAB4850366.1"/>
    <property type="molecule type" value="Genomic_DNA"/>
</dbReference>
<sequence length="128" mass="13858">MSVFTEHEDAYLRSQRMARIATASTAGAPDDAAVTFGVDGDTIVSGGYDITKTVRYGNLTTNPRAVIVIDDLASTDPWTPRGIKIRGSAALEALDGRLQIRISPLVIWSWGLNPDGESHFLGVQRRTV</sequence>
<dbReference type="Gene3D" id="2.30.110.10">
    <property type="entry name" value="Electron Transport, Fmn-binding Protein, Chain A"/>
    <property type="match status" value="1"/>
</dbReference>
<gene>
    <name evidence="2" type="ORF">UFOPK3268_00993</name>
    <name evidence="3" type="ORF">UFOPK3752_02058</name>
    <name evidence="4" type="ORF">UFOPK4150_01360</name>
</gene>
<name>A0A6J7S022_9ZZZZ</name>
<dbReference type="InterPro" id="IPR012349">
    <property type="entry name" value="Split_barrel_FMN-bd"/>
</dbReference>
<proteinExistence type="predicted"/>
<evidence type="ECO:0000313" key="2">
    <source>
        <dbReference type="EMBL" id="CAB4850366.1"/>
    </source>
</evidence>
<protein>
    <submittedName>
        <fullName evidence="4">Unannotated protein</fullName>
    </submittedName>
</protein>
<evidence type="ECO:0000259" key="1">
    <source>
        <dbReference type="Pfam" id="PF01243"/>
    </source>
</evidence>
<dbReference type="Pfam" id="PF01243">
    <property type="entry name" value="PNPOx_N"/>
    <property type="match status" value="1"/>
</dbReference>
<dbReference type="EMBL" id="CAFBPU010000026">
    <property type="protein sequence ID" value="CAB5034431.1"/>
    <property type="molecule type" value="Genomic_DNA"/>
</dbReference>
<dbReference type="EMBL" id="CAFBND010000123">
    <property type="protein sequence ID" value="CAB4957436.1"/>
    <property type="molecule type" value="Genomic_DNA"/>
</dbReference>
<feature type="domain" description="Pyridoxamine 5'-phosphate oxidase N-terminal" evidence="1">
    <location>
        <begin position="5"/>
        <end position="91"/>
    </location>
</feature>
<evidence type="ECO:0000313" key="3">
    <source>
        <dbReference type="EMBL" id="CAB4957436.1"/>
    </source>
</evidence>
<evidence type="ECO:0000313" key="4">
    <source>
        <dbReference type="EMBL" id="CAB5034431.1"/>
    </source>
</evidence>